<dbReference type="Proteomes" id="UP000018454">
    <property type="component" value="Unassembled WGS sequence"/>
</dbReference>
<reference evidence="1 2" key="1">
    <citation type="journal article" date="2011" name="Science">
        <title>Drosophila microbiome modulates host developmental and metabolic homeostasis via insulin signaling.</title>
        <authorList>
            <person name="Shin S.C."/>
            <person name="Kim S.H."/>
            <person name="You H."/>
            <person name="Kim B."/>
            <person name="Kim A.C."/>
            <person name="Lee K.A."/>
            <person name="Yoon J.H."/>
            <person name="Ryu J.H."/>
            <person name="Lee W.J."/>
        </authorList>
    </citation>
    <scope>NUCLEOTIDE SEQUENCE [LARGE SCALE GENOMIC DNA]</scope>
    <source>
        <strain evidence="1 2">DM001</strain>
    </source>
</reference>
<gene>
    <name evidence="1" type="ORF">APO_0532</name>
</gene>
<comment type="caution">
    <text evidence="1">The sequence shown here is derived from an EMBL/GenBank/DDBJ whole genome shotgun (WGS) entry which is preliminary data.</text>
</comment>
<proteinExistence type="predicted"/>
<dbReference type="EMBL" id="AEUP01000012">
    <property type="protein sequence ID" value="EGE48580.1"/>
    <property type="molecule type" value="Genomic_DNA"/>
</dbReference>
<evidence type="ECO:0000313" key="2">
    <source>
        <dbReference type="Proteomes" id="UP000018454"/>
    </source>
</evidence>
<sequence length="112" mass="12922">MCARRIMDRQHPCMTTSKNALSSDRPEIRLSGRRLFQCLMVLGWSERLAAERCDTHHTQLRRALAGTSALPPDISAWLLDLEAAFLARPSPRRRINDPIFREFVKEKSEFQA</sequence>
<organism evidence="1 2">
    <name type="scientific">Acetobacter pomorum DM001</name>
    <dbReference type="NCBI Taxonomy" id="945681"/>
    <lineage>
        <taxon>Bacteria</taxon>
        <taxon>Pseudomonadati</taxon>
        <taxon>Pseudomonadota</taxon>
        <taxon>Alphaproteobacteria</taxon>
        <taxon>Acetobacterales</taxon>
        <taxon>Acetobacteraceae</taxon>
        <taxon>Acetobacter</taxon>
    </lineage>
</organism>
<name>F1YRJ8_9PROT</name>
<evidence type="ECO:0000313" key="1">
    <source>
        <dbReference type="EMBL" id="EGE48580.1"/>
    </source>
</evidence>
<protein>
    <submittedName>
        <fullName evidence="1">Uncharacterized protein</fullName>
    </submittedName>
</protein>
<dbReference type="AlphaFoldDB" id="F1YRJ8"/>
<accession>F1YRJ8</accession>